<keyword evidence="2 6" id="KW-0560">Oxidoreductase</keyword>
<dbReference type="EC" id="1.2.1.3" evidence="3"/>
<dbReference type="PANTHER" id="PTHR42804:SF1">
    <property type="entry name" value="ALDEHYDE DEHYDROGENASE-RELATED"/>
    <property type="match status" value="1"/>
</dbReference>
<dbReference type="Proteomes" id="UP000236754">
    <property type="component" value="Unassembled WGS sequence"/>
</dbReference>
<evidence type="ECO:0000313" key="8">
    <source>
        <dbReference type="EMBL" id="SEG87654.1"/>
    </source>
</evidence>
<dbReference type="PANTHER" id="PTHR42804">
    <property type="entry name" value="ALDEHYDE DEHYDROGENASE"/>
    <property type="match status" value="1"/>
</dbReference>
<name>A0A1H6DRF2_9ACTN</name>
<dbReference type="InterPro" id="IPR015590">
    <property type="entry name" value="Aldehyde_DH_dom"/>
</dbReference>
<dbReference type="EMBL" id="FNVU01000018">
    <property type="protein sequence ID" value="SEG87654.1"/>
    <property type="molecule type" value="Genomic_DNA"/>
</dbReference>
<dbReference type="PROSITE" id="PS00070">
    <property type="entry name" value="ALDEHYDE_DEHYDR_CYS"/>
    <property type="match status" value="1"/>
</dbReference>
<dbReference type="PROSITE" id="PS00687">
    <property type="entry name" value="ALDEHYDE_DEHYDR_GLU"/>
    <property type="match status" value="1"/>
</dbReference>
<evidence type="ECO:0000256" key="2">
    <source>
        <dbReference type="ARBA" id="ARBA00023002"/>
    </source>
</evidence>
<dbReference type="GO" id="GO:0004029">
    <property type="term" value="F:aldehyde dehydrogenase (NAD+) activity"/>
    <property type="evidence" value="ECO:0007669"/>
    <property type="project" value="UniProtKB-EC"/>
</dbReference>
<evidence type="ECO:0000256" key="3">
    <source>
        <dbReference type="ARBA" id="ARBA00024226"/>
    </source>
</evidence>
<dbReference type="FunFam" id="3.40.309.10:FF:000012">
    <property type="entry name" value="Betaine aldehyde dehydrogenase"/>
    <property type="match status" value="1"/>
</dbReference>
<dbReference type="InterPro" id="IPR016160">
    <property type="entry name" value="Ald_DH_CS_CYS"/>
</dbReference>
<evidence type="ECO:0000256" key="1">
    <source>
        <dbReference type="ARBA" id="ARBA00009986"/>
    </source>
</evidence>
<comment type="similarity">
    <text evidence="1 6">Belongs to the aldehyde dehydrogenase family.</text>
</comment>
<dbReference type="InterPro" id="IPR016163">
    <property type="entry name" value="Ald_DH_C"/>
</dbReference>
<proteinExistence type="inferred from homology"/>
<feature type="domain" description="Aldehyde dehydrogenase" evidence="7">
    <location>
        <begin position="19"/>
        <end position="471"/>
    </location>
</feature>
<dbReference type="InterPro" id="IPR016161">
    <property type="entry name" value="Ald_DH/histidinol_DH"/>
</dbReference>
<keyword evidence="9" id="KW-1185">Reference proteome</keyword>
<protein>
    <recommendedName>
        <fullName evidence="3">aldehyde dehydrogenase (NAD(+))</fullName>
        <ecNumber evidence="3">1.2.1.3</ecNumber>
    </recommendedName>
</protein>
<feature type="active site" evidence="5">
    <location>
        <position position="247"/>
    </location>
</feature>
<comment type="catalytic activity">
    <reaction evidence="4">
        <text>an aldehyde + NAD(+) + H2O = a carboxylate + NADH + 2 H(+)</text>
        <dbReference type="Rhea" id="RHEA:16185"/>
        <dbReference type="ChEBI" id="CHEBI:15377"/>
        <dbReference type="ChEBI" id="CHEBI:15378"/>
        <dbReference type="ChEBI" id="CHEBI:17478"/>
        <dbReference type="ChEBI" id="CHEBI:29067"/>
        <dbReference type="ChEBI" id="CHEBI:57540"/>
        <dbReference type="ChEBI" id="CHEBI:57945"/>
        <dbReference type="EC" id="1.2.1.3"/>
    </reaction>
</comment>
<dbReference type="AlphaFoldDB" id="A0A1H6DRF2"/>
<evidence type="ECO:0000256" key="5">
    <source>
        <dbReference type="PROSITE-ProRule" id="PRU10007"/>
    </source>
</evidence>
<evidence type="ECO:0000256" key="6">
    <source>
        <dbReference type="RuleBase" id="RU003345"/>
    </source>
</evidence>
<gene>
    <name evidence="8" type="ORF">SAMN05216223_118137</name>
</gene>
<reference evidence="8 9" key="1">
    <citation type="submission" date="2016-10" db="EMBL/GenBank/DDBJ databases">
        <authorList>
            <person name="de Groot N.N."/>
        </authorList>
    </citation>
    <scope>NUCLEOTIDE SEQUENCE [LARGE SCALE GENOMIC DNA]</scope>
    <source>
        <strain evidence="8 9">CGMCC 4.2023</strain>
    </source>
</reference>
<dbReference type="Pfam" id="PF00171">
    <property type="entry name" value="Aldedh"/>
    <property type="match status" value="1"/>
</dbReference>
<organism evidence="8 9">
    <name type="scientific">Actinacidiphila yanglinensis</name>
    <dbReference type="NCBI Taxonomy" id="310779"/>
    <lineage>
        <taxon>Bacteria</taxon>
        <taxon>Bacillati</taxon>
        <taxon>Actinomycetota</taxon>
        <taxon>Actinomycetes</taxon>
        <taxon>Kitasatosporales</taxon>
        <taxon>Streptomycetaceae</taxon>
        <taxon>Actinacidiphila</taxon>
    </lineage>
</organism>
<evidence type="ECO:0000313" key="9">
    <source>
        <dbReference type="Proteomes" id="UP000236754"/>
    </source>
</evidence>
<evidence type="ECO:0000256" key="4">
    <source>
        <dbReference type="ARBA" id="ARBA00049194"/>
    </source>
</evidence>
<dbReference type="SUPFAM" id="SSF53720">
    <property type="entry name" value="ALDH-like"/>
    <property type="match status" value="1"/>
</dbReference>
<sequence>MITLKTLDRQYVNGSVRKSHGREIQVVTSAITGEQIAEGVLGDATDANEAVEAAKRALPAWSATTLDQRRAYLQKLADSFDAHREDMIAGLVEEFGTTTATAGYIVSQSRDWFVFAQKLLTEETFTERIGRATVRKVPVGVAVLITPWNGAGWFIAMKASVALAAGCTVVVKPSERGFWQAQAVLDAFADAGLPDGVVNVVFGKGDPVGNVLTTHPDVAKVSITGSTATGKIIAHNGVDTMKRVTLELGGKSPTVILDDADVSRAVPFAVQAGLFNNGQACIAGTRILVPASRAEEFRQALAEAVGALKVGDPRDPDTVVGPVLDRDQYDRVQHYIRTGIEQGGEVLAGGLGHPDGLEGGNYVRPTLLTATNDRTIAQEEIFGPVIAVITYADEDEAVAIANDSPYGLHAYVATGDTGRGVALARRLQAGRVMVNEIVDAPDAPFGGFKQSGLGREFDRFGLAAYLETQAVFS</sequence>
<dbReference type="Gene3D" id="3.40.309.10">
    <property type="entry name" value="Aldehyde Dehydrogenase, Chain A, domain 2"/>
    <property type="match status" value="1"/>
</dbReference>
<dbReference type="CDD" id="cd07138">
    <property type="entry name" value="ALDH_CddD_SSP0762"/>
    <property type="match status" value="1"/>
</dbReference>
<evidence type="ECO:0000259" key="7">
    <source>
        <dbReference type="Pfam" id="PF00171"/>
    </source>
</evidence>
<dbReference type="InterPro" id="IPR016162">
    <property type="entry name" value="Ald_DH_N"/>
</dbReference>
<dbReference type="Gene3D" id="3.40.605.10">
    <property type="entry name" value="Aldehyde Dehydrogenase, Chain A, domain 1"/>
    <property type="match status" value="1"/>
</dbReference>
<dbReference type="InterPro" id="IPR029510">
    <property type="entry name" value="Ald_DH_CS_GLU"/>
</dbReference>
<accession>A0A1H6DRF2</accession>